<dbReference type="InterPro" id="IPR038721">
    <property type="entry name" value="IS701-like_DDE_dom"/>
</dbReference>
<comment type="caution">
    <text evidence="2">The sequence shown here is derived from an EMBL/GenBank/DDBJ whole genome shotgun (WGS) entry which is preliminary data.</text>
</comment>
<protein>
    <recommendedName>
        <fullName evidence="1">Transposase IS701-like DDE domain-containing protein</fullName>
    </recommendedName>
</protein>
<name>A0A402BE84_9CHLR</name>
<accession>A0A402BE84</accession>
<dbReference type="AlphaFoldDB" id="A0A402BE84"/>
<dbReference type="Pfam" id="PF13546">
    <property type="entry name" value="DDE_5"/>
    <property type="match status" value="1"/>
</dbReference>
<organism evidence="2 3">
    <name type="scientific">Dictyobacter alpinus</name>
    <dbReference type="NCBI Taxonomy" id="2014873"/>
    <lineage>
        <taxon>Bacteria</taxon>
        <taxon>Bacillati</taxon>
        <taxon>Chloroflexota</taxon>
        <taxon>Ktedonobacteria</taxon>
        <taxon>Ktedonobacterales</taxon>
        <taxon>Dictyobacteraceae</taxon>
        <taxon>Dictyobacter</taxon>
    </lineage>
</organism>
<proteinExistence type="predicted"/>
<sequence>MLDRELYIPKRWCDDPERCREAGIPEVTRFHTKCELARMMLERVWQAQISVNWVVADCVYGSNATLRDWLQAHHYFSVMAVRCTEPIEIQTPTGRMRMTVAEAGARFIQPQEWQRLSMGDGTKGPRWFDWVCLPILHHGEDDGQHWMLIRRLVTDPRDTVFSVAFGPVGTTLADLVNAIAARWHVEEDFETAKDSRMDQYEVRTWTAWYRSITLAMVAQAFLAGICAQNQGDQMVRQNNTMPYERYLPLTRQEVRHLLGHLLWPHPHNAPLLLAWSCWRRCHRSLACYYHTKRRRERVSSRFALEDQLLPVG</sequence>
<evidence type="ECO:0000313" key="2">
    <source>
        <dbReference type="EMBL" id="GCE29602.1"/>
    </source>
</evidence>
<dbReference type="EMBL" id="BIFT01000002">
    <property type="protein sequence ID" value="GCE29602.1"/>
    <property type="molecule type" value="Genomic_DNA"/>
</dbReference>
<feature type="domain" description="Transposase IS701-like DDE" evidence="1">
    <location>
        <begin position="1"/>
        <end position="89"/>
    </location>
</feature>
<dbReference type="InterPro" id="IPR039365">
    <property type="entry name" value="IS701-like"/>
</dbReference>
<gene>
    <name evidence="2" type="ORF">KDA_50860</name>
</gene>
<reference evidence="3" key="1">
    <citation type="submission" date="2018-12" db="EMBL/GenBank/DDBJ databases">
        <title>Tengunoibacter tsumagoiensis gen. nov., sp. nov., Dictyobacter kobayashii sp. nov., D. alpinus sp. nov., and D. joshuensis sp. nov. and description of Dictyobacteraceae fam. nov. within the order Ktedonobacterales isolated from Tengu-no-mugimeshi.</title>
        <authorList>
            <person name="Wang C.M."/>
            <person name="Zheng Y."/>
            <person name="Sakai Y."/>
            <person name="Toyoda A."/>
            <person name="Minakuchi Y."/>
            <person name="Abe K."/>
            <person name="Yokota A."/>
            <person name="Yabe S."/>
        </authorList>
    </citation>
    <scope>NUCLEOTIDE SEQUENCE [LARGE SCALE GENOMIC DNA]</scope>
    <source>
        <strain evidence="3">Uno16</strain>
    </source>
</reference>
<evidence type="ECO:0000259" key="1">
    <source>
        <dbReference type="Pfam" id="PF13546"/>
    </source>
</evidence>
<dbReference type="PANTHER" id="PTHR33627:SF1">
    <property type="entry name" value="TRANSPOSASE"/>
    <property type="match status" value="1"/>
</dbReference>
<evidence type="ECO:0000313" key="3">
    <source>
        <dbReference type="Proteomes" id="UP000287171"/>
    </source>
</evidence>
<keyword evidence="3" id="KW-1185">Reference proteome</keyword>
<dbReference type="Proteomes" id="UP000287171">
    <property type="component" value="Unassembled WGS sequence"/>
</dbReference>
<dbReference type="PANTHER" id="PTHR33627">
    <property type="entry name" value="TRANSPOSASE"/>
    <property type="match status" value="1"/>
</dbReference>